<dbReference type="Proteomes" id="UP000054018">
    <property type="component" value="Unassembled WGS sequence"/>
</dbReference>
<accession>A0A0C9Z1A5</accession>
<dbReference type="InterPro" id="IPR004331">
    <property type="entry name" value="SPX_dom"/>
</dbReference>
<dbReference type="HOGENOM" id="CLU_006116_0_1_1"/>
<dbReference type="PANTHER" id="PTHR10783">
    <property type="entry name" value="XENOTROPIC AND POLYTROPIC RETROVIRUS RECEPTOR 1-RELATED"/>
    <property type="match status" value="1"/>
</dbReference>
<evidence type="ECO:0000256" key="4">
    <source>
        <dbReference type="ARBA" id="ARBA00022989"/>
    </source>
</evidence>
<dbReference type="CDD" id="cd14475">
    <property type="entry name" value="SPX_SYG1_like"/>
    <property type="match status" value="1"/>
</dbReference>
<dbReference type="PROSITE" id="PS51380">
    <property type="entry name" value="EXS"/>
    <property type="match status" value="1"/>
</dbReference>
<feature type="transmembrane region" description="Helical" evidence="6">
    <location>
        <begin position="247"/>
        <end position="266"/>
    </location>
</feature>
<dbReference type="GO" id="GO:0000822">
    <property type="term" value="F:inositol hexakisphosphate binding"/>
    <property type="evidence" value="ECO:0007669"/>
    <property type="project" value="TreeGrafter"/>
</dbReference>
<evidence type="ECO:0000256" key="2">
    <source>
        <dbReference type="ARBA" id="ARBA00009665"/>
    </source>
</evidence>
<keyword evidence="5 6" id="KW-0472">Membrane</keyword>
<evidence type="ECO:0000256" key="3">
    <source>
        <dbReference type="ARBA" id="ARBA00022692"/>
    </source>
</evidence>
<keyword evidence="3 6" id="KW-0812">Transmembrane</keyword>
<feature type="transmembrane region" description="Helical" evidence="6">
    <location>
        <begin position="509"/>
        <end position="528"/>
    </location>
</feature>
<comment type="subcellular location">
    <subcellularLocation>
        <location evidence="1">Membrane</location>
        <topology evidence="1">Multi-pass membrane protein</topology>
    </subcellularLocation>
</comment>
<sequence length="676" mass="78069">MLSVAGSTMAPSSSLSQLLQQLSPAQRKFFKLLDTDLERVESFFLEREKEAEERHDKLREQLDELVAHRQRIYDILPSSNSRVLSKRGRFIHVYERNSTDLRAAKSSFVSGRSGCFTTVGKQTSESTKVTLDPREYQVAKKKLKKAVVEHYRGLEVLNNYRVLNLVGFRKALKKFEKVTKLPALTIYMSEKVEPSAFSSGARVGNMIREMEDIYAARFARGDRRTAMKRLRLDSRVKSHYMSVFRSGTYLGLAVAALSAGIYQCSLQHTRETLPSWSVLLYIYAIFGMPVLLALLVGVNINVWAHERINYPFIFGTFSIIHRMRLSLWFAELDLRTKMDPRQYFEIPSLITCALAFAFWLSFSRFGPPMLWPLVWLAVVLVLLLNPLPRFMSRSSRWWTIRNLAKLFLSGAFPVDFTSFWFGDQLCSLTFTLENLYFFSCVYANYFPKISGGGDAVSSPAYDPRIQDAWVTCATSRNWGIHYFIAILPYLMRLVQCVRRYRDTKFLGNLLNAGKYGSGMVSLLCYHYWIYSGTPRQGSSFVFFCFTESLSSLYACAWDLIVDWSLFRSHAHYPLLRPDLIYTSQIASYYFAIITNILVRFIWVIYIPPGGFSFVLRSVIAGLLELLRRVQWNFYRLESEHLGNMDQYRVTREVPLPYTLEYLPDMSDDDDDDDGGM</sequence>
<dbReference type="EMBL" id="KN833869">
    <property type="protein sequence ID" value="KIK16002.1"/>
    <property type="molecule type" value="Genomic_DNA"/>
</dbReference>
<keyword evidence="10" id="KW-1185">Reference proteome</keyword>
<organism evidence="9 10">
    <name type="scientific">Pisolithus microcarpus 441</name>
    <dbReference type="NCBI Taxonomy" id="765257"/>
    <lineage>
        <taxon>Eukaryota</taxon>
        <taxon>Fungi</taxon>
        <taxon>Dikarya</taxon>
        <taxon>Basidiomycota</taxon>
        <taxon>Agaricomycotina</taxon>
        <taxon>Agaricomycetes</taxon>
        <taxon>Agaricomycetidae</taxon>
        <taxon>Boletales</taxon>
        <taxon>Sclerodermatineae</taxon>
        <taxon>Pisolithaceae</taxon>
        <taxon>Pisolithus</taxon>
    </lineage>
</organism>
<evidence type="ECO:0000259" key="8">
    <source>
        <dbReference type="PROSITE" id="PS51382"/>
    </source>
</evidence>
<feature type="domain" description="EXS" evidence="7">
    <location>
        <begin position="472"/>
        <end position="667"/>
    </location>
</feature>
<protein>
    <submittedName>
        <fullName evidence="9">Uncharacterized protein</fullName>
    </submittedName>
</protein>
<proteinExistence type="inferred from homology"/>
<evidence type="ECO:0000259" key="7">
    <source>
        <dbReference type="PROSITE" id="PS51380"/>
    </source>
</evidence>
<feature type="domain" description="SPX" evidence="8">
    <location>
        <begin position="1"/>
        <end position="189"/>
    </location>
</feature>
<dbReference type="GO" id="GO:0016036">
    <property type="term" value="P:cellular response to phosphate starvation"/>
    <property type="evidence" value="ECO:0007669"/>
    <property type="project" value="TreeGrafter"/>
</dbReference>
<dbReference type="STRING" id="765257.A0A0C9Z1A5"/>
<feature type="transmembrane region" description="Helical" evidence="6">
    <location>
        <begin position="342"/>
        <end position="361"/>
    </location>
</feature>
<dbReference type="GO" id="GO:0005794">
    <property type="term" value="C:Golgi apparatus"/>
    <property type="evidence" value="ECO:0007669"/>
    <property type="project" value="TreeGrafter"/>
</dbReference>
<dbReference type="Pfam" id="PF03124">
    <property type="entry name" value="EXS"/>
    <property type="match status" value="1"/>
</dbReference>
<evidence type="ECO:0000313" key="9">
    <source>
        <dbReference type="EMBL" id="KIK16002.1"/>
    </source>
</evidence>
<gene>
    <name evidence="9" type="ORF">PISMIDRAFT_279703</name>
</gene>
<reference evidence="10" key="2">
    <citation type="submission" date="2015-01" db="EMBL/GenBank/DDBJ databases">
        <title>Evolutionary Origins and Diversification of the Mycorrhizal Mutualists.</title>
        <authorList>
            <consortium name="DOE Joint Genome Institute"/>
            <consortium name="Mycorrhizal Genomics Consortium"/>
            <person name="Kohler A."/>
            <person name="Kuo A."/>
            <person name="Nagy L.G."/>
            <person name="Floudas D."/>
            <person name="Copeland A."/>
            <person name="Barry K.W."/>
            <person name="Cichocki N."/>
            <person name="Veneault-Fourrey C."/>
            <person name="LaButti K."/>
            <person name="Lindquist E.A."/>
            <person name="Lipzen A."/>
            <person name="Lundell T."/>
            <person name="Morin E."/>
            <person name="Murat C."/>
            <person name="Riley R."/>
            <person name="Ohm R."/>
            <person name="Sun H."/>
            <person name="Tunlid A."/>
            <person name="Henrissat B."/>
            <person name="Grigoriev I.V."/>
            <person name="Hibbett D.S."/>
            <person name="Martin F."/>
        </authorList>
    </citation>
    <scope>NUCLEOTIDE SEQUENCE [LARGE SCALE GENOMIC DNA]</scope>
    <source>
        <strain evidence="10">441</strain>
    </source>
</reference>
<dbReference type="Pfam" id="PF03105">
    <property type="entry name" value="SPX"/>
    <property type="match status" value="1"/>
</dbReference>
<dbReference type="GO" id="GO:0006817">
    <property type="term" value="P:phosphate ion transport"/>
    <property type="evidence" value="ECO:0007669"/>
    <property type="project" value="TreeGrafter"/>
</dbReference>
<feature type="transmembrane region" description="Helical" evidence="6">
    <location>
        <begin position="540"/>
        <end position="565"/>
    </location>
</feature>
<dbReference type="PROSITE" id="PS51382">
    <property type="entry name" value="SPX"/>
    <property type="match status" value="1"/>
</dbReference>
<dbReference type="AlphaFoldDB" id="A0A0C9Z1A5"/>
<dbReference type="GO" id="GO:0005886">
    <property type="term" value="C:plasma membrane"/>
    <property type="evidence" value="ECO:0007669"/>
    <property type="project" value="TreeGrafter"/>
</dbReference>
<feature type="transmembrane region" description="Helical" evidence="6">
    <location>
        <begin position="373"/>
        <end position="391"/>
    </location>
</feature>
<name>A0A0C9Z1A5_9AGAM</name>
<keyword evidence="4 6" id="KW-1133">Transmembrane helix</keyword>
<dbReference type="OrthoDB" id="9970435at2759"/>
<feature type="transmembrane region" description="Helical" evidence="6">
    <location>
        <begin position="278"/>
        <end position="304"/>
    </location>
</feature>
<comment type="similarity">
    <text evidence="2">Belongs to the SYG1 (TC 2.A.94) family.</text>
</comment>
<dbReference type="InterPro" id="IPR004342">
    <property type="entry name" value="EXS_C"/>
</dbReference>
<evidence type="ECO:0000256" key="5">
    <source>
        <dbReference type="ARBA" id="ARBA00023136"/>
    </source>
</evidence>
<evidence type="ECO:0000256" key="6">
    <source>
        <dbReference type="SAM" id="Phobius"/>
    </source>
</evidence>
<evidence type="ECO:0000313" key="10">
    <source>
        <dbReference type="Proteomes" id="UP000054018"/>
    </source>
</evidence>
<evidence type="ECO:0000256" key="1">
    <source>
        <dbReference type="ARBA" id="ARBA00004141"/>
    </source>
</evidence>
<dbReference type="PANTHER" id="PTHR10783:SF103">
    <property type="entry name" value="SOLUTE CARRIER FAMILY 53 MEMBER 1"/>
    <property type="match status" value="1"/>
</dbReference>
<reference evidence="9 10" key="1">
    <citation type="submission" date="2014-04" db="EMBL/GenBank/DDBJ databases">
        <authorList>
            <consortium name="DOE Joint Genome Institute"/>
            <person name="Kuo A."/>
            <person name="Kohler A."/>
            <person name="Costa M.D."/>
            <person name="Nagy L.G."/>
            <person name="Floudas D."/>
            <person name="Copeland A."/>
            <person name="Barry K.W."/>
            <person name="Cichocki N."/>
            <person name="Veneault-Fourrey C."/>
            <person name="LaButti K."/>
            <person name="Lindquist E.A."/>
            <person name="Lipzen A."/>
            <person name="Lundell T."/>
            <person name="Morin E."/>
            <person name="Murat C."/>
            <person name="Sun H."/>
            <person name="Tunlid A."/>
            <person name="Henrissat B."/>
            <person name="Grigoriev I.V."/>
            <person name="Hibbett D.S."/>
            <person name="Martin F."/>
            <person name="Nordberg H.P."/>
            <person name="Cantor M.N."/>
            <person name="Hua S.X."/>
        </authorList>
    </citation>
    <scope>NUCLEOTIDE SEQUENCE [LARGE SCALE GENOMIC DNA]</scope>
    <source>
        <strain evidence="9 10">441</strain>
    </source>
</reference>
<feature type="transmembrane region" description="Helical" evidence="6">
    <location>
        <begin position="586"/>
        <end position="604"/>
    </location>
</feature>